<dbReference type="InterPro" id="IPR042541">
    <property type="entry name" value="BART_sf"/>
</dbReference>
<evidence type="ECO:0000256" key="7">
    <source>
        <dbReference type="ARBA" id="ARBA00023069"/>
    </source>
</evidence>
<comment type="similarity">
    <text evidence="4 12">Belongs to the ARL2BP family.</text>
</comment>
<comment type="subcellular location">
    <subcellularLocation>
        <location evidence="1 12">Cytoplasm</location>
        <location evidence="1 12">Cytoskeleton</location>
        <location evidence="1 12">Cilium basal body</location>
    </subcellularLocation>
    <subcellularLocation>
        <location evidence="3 12">Cytoplasm</location>
        <location evidence="3 12">Cytoskeleton</location>
        <location evidence="3 12">Microtubule organizing center</location>
        <location evidence="3 12">Centrosome</location>
    </subcellularLocation>
    <subcellularLocation>
        <location evidence="12">Cytoplasm</location>
    </subcellularLocation>
    <subcellularLocation>
        <location evidence="2 12">Nucleus</location>
    </subcellularLocation>
    <subcellularLocation>
        <location evidence="12">Mitochondrion intermembrane space</location>
    </subcellularLocation>
</comment>
<dbReference type="PANTHER" id="PTHR15487:SF4">
    <property type="entry name" value="ADP-RIBOSYLATION FACTOR-LIKE PROTEIN 2-BINDING PROTEIN"/>
    <property type="match status" value="1"/>
</dbReference>
<comment type="function">
    <text evidence="12">Plays a role as an effector of the ADP-ribosylation factor-like protein 2, ARL2.</text>
</comment>
<keyword evidence="15" id="KW-1185">Reference proteome</keyword>
<evidence type="ECO:0000256" key="12">
    <source>
        <dbReference type="RuleBase" id="RU367099"/>
    </source>
</evidence>
<dbReference type="GO" id="GO:0051457">
    <property type="term" value="P:maintenance of protein location in nucleus"/>
    <property type="evidence" value="ECO:0007669"/>
    <property type="project" value="TreeGrafter"/>
</dbReference>
<proteinExistence type="inferred from homology"/>
<dbReference type="PANTHER" id="PTHR15487">
    <property type="entry name" value="ADP-RIBOSYLATION FACTOR-LIKE PROTEIN 2-BINDING PROTEIN"/>
    <property type="match status" value="1"/>
</dbReference>
<keyword evidence="9 12" id="KW-0206">Cytoskeleton</keyword>
<keyword evidence="7 12" id="KW-0969">Cilium</keyword>
<evidence type="ECO:0000256" key="6">
    <source>
        <dbReference type="ARBA" id="ARBA00022490"/>
    </source>
</evidence>
<keyword evidence="10 12" id="KW-0539">Nucleus</keyword>
<evidence type="ECO:0000313" key="15">
    <source>
        <dbReference type="Proteomes" id="UP000507470"/>
    </source>
</evidence>
<dbReference type="EMBL" id="CACVKT020007137">
    <property type="protein sequence ID" value="CAC5405783.1"/>
    <property type="molecule type" value="Genomic_DNA"/>
</dbReference>
<dbReference type="Gene3D" id="1.20.1520.10">
    <property type="entry name" value="ADP-ribosylation factor-like 2-binding protein, domain"/>
    <property type="match status" value="1"/>
</dbReference>
<evidence type="ECO:0000256" key="9">
    <source>
        <dbReference type="ARBA" id="ARBA00023212"/>
    </source>
</evidence>
<protein>
    <recommendedName>
        <fullName evidence="5 12">ADP-ribosylation factor-like protein 2-binding protein</fullName>
        <shortName evidence="12">ARF-like 2-binding protein</shortName>
    </recommendedName>
</protein>
<evidence type="ECO:0000313" key="14">
    <source>
        <dbReference type="EMBL" id="CAC5405783.1"/>
    </source>
</evidence>
<dbReference type="Pfam" id="PF11527">
    <property type="entry name" value="ARL2_Bind_BART"/>
    <property type="match status" value="1"/>
</dbReference>
<dbReference type="GO" id="GO:0005929">
    <property type="term" value="C:cilium"/>
    <property type="evidence" value="ECO:0007669"/>
    <property type="project" value="UniProtKB-UniRule"/>
</dbReference>
<evidence type="ECO:0000256" key="8">
    <source>
        <dbReference type="ARBA" id="ARBA00023128"/>
    </source>
</evidence>
<evidence type="ECO:0000256" key="2">
    <source>
        <dbReference type="ARBA" id="ARBA00004123"/>
    </source>
</evidence>
<evidence type="ECO:0000256" key="4">
    <source>
        <dbReference type="ARBA" id="ARBA00009880"/>
    </source>
</evidence>
<gene>
    <name evidence="14" type="ORF">MCOR_39437</name>
</gene>
<reference evidence="14 15" key="1">
    <citation type="submission" date="2020-06" db="EMBL/GenBank/DDBJ databases">
        <authorList>
            <person name="Li R."/>
            <person name="Bekaert M."/>
        </authorList>
    </citation>
    <scope>NUCLEOTIDE SEQUENCE [LARGE SCALE GENOMIC DNA]</scope>
    <source>
        <strain evidence="15">wild</strain>
    </source>
</reference>
<keyword evidence="8 12" id="KW-0496">Mitochondrion</keyword>
<dbReference type="GO" id="GO:0005634">
    <property type="term" value="C:nucleus"/>
    <property type="evidence" value="ECO:0007669"/>
    <property type="project" value="UniProtKB-SubCell"/>
</dbReference>
<sequence length="281" mass="33519">MEKFDSYFVLIIDLVSKYTLRSRPRNMKEFPFRFWDDKEYILYASSRPGYYTIWVKIEKLFPNSRILQAILVGEEARRIDRMRFKFRWFKNMASNAEDEQPDGIEPMDFAFHDEDLAIAVSSDVDTKFDETIGHIEDIIMEDEFQTLQNNFLEKYYHEFEDSEENKFVYTDIHREYIELIEKYLEDELSKRIPEFSMAEFTRQIMERRNELDGEIFEMLSTFSDFMAFKEMFLDYRADKEGRSVDLSSGITVTHVHEHDQGGDGDGFSFDFSLTGHSFGPK</sequence>
<dbReference type="GO" id="GO:0005813">
    <property type="term" value="C:centrosome"/>
    <property type="evidence" value="ECO:0007669"/>
    <property type="project" value="UniProtKB-SubCell"/>
</dbReference>
<evidence type="ECO:0000256" key="3">
    <source>
        <dbReference type="ARBA" id="ARBA00004300"/>
    </source>
</evidence>
<evidence type="ECO:0000256" key="5">
    <source>
        <dbReference type="ARBA" id="ARBA00014849"/>
    </source>
</evidence>
<name>A0A6J8DAS4_MYTCO</name>
<keyword evidence="6 12" id="KW-0963">Cytoplasm</keyword>
<accession>A0A6J8DAS4</accession>
<evidence type="ECO:0000256" key="1">
    <source>
        <dbReference type="ARBA" id="ARBA00004120"/>
    </source>
</evidence>
<organism evidence="14 15">
    <name type="scientific">Mytilus coruscus</name>
    <name type="common">Sea mussel</name>
    <dbReference type="NCBI Taxonomy" id="42192"/>
    <lineage>
        <taxon>Eukaryota</taxon>
        <taxon>Metazoa</taxon>
        <taxon>Spiralia</taxon>
        <taxon>Lophotrochozoa</taxon>
        <taxon>Mollusca</taxon>
        <taxon>Bivalvia</taxon>
        <taxon>Autobranchia</taxon>
        <taxon>Pteriomorphia</taxon>
        <taxon>Mytilida</taxon>
        <taxon>Mytiloidea</taxon>
        <taxon>Mytilidae</taxon>
        <taxon>Mytilinae</taxon>
        <taxon>Mytilus</taxon>
    </lineage>
</organism>
<evidence type="ECO:0000259" key="13">
    <source>
        <dbReference type="Pfam" id="PF11527"/>
    </source>
</evidence>
<dbReference type="Gene3D" id="3.90.660.10">
    <property type="match status" value="1"/>
</dbReference>
<keyword evidence="11 12" id="KW-0966">Cell projection</keyword>
<evidence type="ECO:0000256" key="10">
    <source>
        <dbReference type="ARBA" id="ARBA00023242"/>
    </source>
</evidence>
<dbReference type="InterPro" id="IPR023379">
    <property type="entry name" value="BART_dom"/>
</dbReference>
<feature type="domain" description="BART" evidence="13">
    <location>
        <begin position="127"/>
        <end position="241"/>
    </location>
</feature>
<dbReference type="GO" id="GO:0005758">
    <property type="term" value="C:mitochondrial intermembrane space"/>
    <property type="evidence" value="ECO:0007669"/>
    <property type="project" value="UniProtKB-SubCell"/>
</dbReference>
<evidence type="ECO:0000256" key="11">
    <source>
        <dbReference type="ARBA" id="ARBA00023273"/>
    </source>
</evidence>
<dbReference type="OrthoDB" id="302784at2759"/>
<dbReference type="Proteomes" id="UP000507470">
    <property type="component" value="Unassembled WGS sequence"/>
</dbReference>
<dbReference type="InterPro" id="IPR038849">
    <property type="entry name" value="ARL2BP"/>
</dbReference>
<dbReference type="AlphaFoldDB" id="A0A6J8DAS4"/>